<evidence type="ECO:0000256" key="2">
    <source>
        <dbReference type="ARBA" id="ARBA00001089"/>
    </source>
</evidence>
<reference evidence="10" key="1">
    <citation type="journal article" date="2021" name="IMA Fungus">
        <title>Genomic characterization of three marine fungi, including Emericellopsis atlantica sp. nov. with signatures of a generalist lifestyle and marine biomass degradation.</title>
        <authorList>
            <person name="Hagestad O.C."/>
            <person name="Hou L."/>
            <person name="Andersen J.H."/>
            <person name="Hansen E.H."/>
            <person name="Altermark B."/>
            <person name="Li C."/>
            <person name="Kuhnert E."/>
            <person name="Cox R.J."/>
            <person name="Crous P.W."/>
            <person name="Spatafora J.W."/>
            <person name="Lail K."/>
            <person name="Amirebrahimi M."/>
            <person name="Lipzen A."/>
            <person name="Pangilinan J."/>
            <person name="Andreopoulos W."/>
            <person name="Hayes R.D."/>
            <person name="Ng V."/>
            <person name="Grigoriev I.V."/>
            <person name="Jackson S.A."/>
            <person name="Sutton T.D.S."/>
            <person name="Dobson A.D.W."/>
            <person name="Rama T."/>
        </authorList>
    </citation>
    <scope>NUCLEOTIDE SEQUENCE</scope>
    <source>
        <strain evidence="10">TS7</strain>
    </source>
</reference>
<feature type="active site" description="Nucleophile" evidence="6">
    <location>
        <position position="382"/>
    </location>
</feature>
<feature type="binding site" evidence="7">
    <location>
        <position position="475"/>
    </location>
    <ligand>
        <name>L-glutamate</name>
        <dbReference type="ChEBI" id="CHEBI:29985"/>
    </ligand>
</feature>
<feature type="binding site" evidence="7">
    <location>
        <begin position="452"/>
        <end position="453"/>
    </location>
    <ligand>
        <name>L-glutamate</name>
        <dbReference type="ChEBI" id="CHEBI:29985"/>
    </ligand>
</feature>
<dbReference type="NCBIfam" id="TIGR00066">
    <property type="entry name" value="g_glut_trans"/>
    <property type="match status" value="1"/>
</dbReference>
<dbReference type="EC" id="2.3.2.2" evidence="8"/>
<comment type="catalytic activity">
    <reaction evidence="2 8">
        <text>glutathione + H2O = L-cysteinylglycine + L-glutamate</text>
        <dbReference type="Rhea" id="RHEA:28807"/>
        <dbReference type="ChEBI" id="CHEBI:15377"/>
        <dbReference type="ChEBI" id="CHEBI:29985"/>
        <dbReference type="ChEBI" id="CHEBI:57925"/>
        <dbReference type="ChEBI" id="CHEBI:61694"/>
        <dbReference type="EC" id="3.4.19.13"/>
    </reaction>
</comment>
<dbReference type="GO" id="GO:0103068">
    <property type="term" value="F:leukotriene C4 gamma-glutamyl transferase activity"/>
    <property type="evidence" value="ECO:0007669"/>
    <property type="project" value="UniProtKB-EC"/>
</dbReference>
<dbReference type="OrthoDB" id="1081007at2759"/>
<keyword evidence="11" id="KW-1185">Reference proteome</keyword>
<comment type="catalytic activity">
    <reaction evidence="1 8">
        <text>an S-substituted glutathione + H2O = an S-substituted L-cysteinylglycine + L-glutamate</text>
        <dbReference type="Rhea" id="RHEA:59468"/>
        <dbReference type="ChEBI" id="CHEBI:15377"/>
        <dbReference type="ChEBI" id="CHEBI:29985"/>
        <dbReference type="ChEBI" id="CHEBI:90779"/>
        <dbReference type="ChEBI" id="CHEBI:143103"/>
        <dbReference type="EC" id="3.4.19.13"/>
    </reaction>
</comment>
<keyword evidence="8" id="KW-0808">Transferase</keyword>
<dbReference type="GeneID" id="70290414"/>
<evidence type="ECO:0000256" key="7">
    <source>
        <dbReference type="PIRSR" id="PIRSR600101-2"/>
    </source>
</evidence>
<feature type="signal peptide" evidence="9">
    <location>
        <begin position="1"/>
        <end position="22"/>
    </location>
</feature>
<dbReference type="PRINTS" id="PR01210">
    <property type="entry name" value="GGTRANSPTASE"/>
</dbReference>
<dbReference type="GO" id="GO:0005886">
    <property type="term" value="C:plasma membrane"/>
    <property type="evidence" value="ECO:0007669"/>
    <property type="project" value="TreeGrafter"/>
</dbReference>
<dbReference type="Pfam" id="PF01019">
    <property type="entry name" value="G_glu_transpept"/>
    <property type="match status" value="1"/>
</dbReference>
<protein>
    <recommendedName>
        <fullName evidence="8">Glutathione hydrolase</fullName>
        <ecNumber evidence="8">2.3.2.2</ecNumber>
        <ecNumber evidence="8">3.4.19.13</ecNumber>
    </recommendedName>
    <alternativeName>
        <fullName evidence="8">Gamma-glutamyltransferase</fullName>
    </alternativeName>
    <alternativeName>
        <fullName evidence="8">Gamma-glutamyltranspeptidase</fullName>
    </alternativeName>
</protein>
<name>A0A9P7ZTY2_9HYPO</name>
<proteinExistence type="inferred from homology"/>
<dbReference type="Gene3D" id="3.60.20.40">
    <property type="match status" value="1"/>
</dbReference>
<dbReference type="InterPro" id="IPR029055">
    <property type="entry name" value="Ntn_hydrolases_N"/>
</dbReference>
<comment type="catalytic activity">
    <reaction evidence="5 8">
        <text>an N-terminal (5-L-glutamyl)-[peptide] + an alpha-amino acid = 5-L-glutamyl amino acid + an N-terminal L-alpha-aminoacyl-[peptide]</text>
        <dbReference type="Rhea" id="RHEA:23904"/>
        <dbReference type="Rhea" id="RHEA-COMP:9780"/>
        <dbReference type="Rhea" id="RHEA-COMP:9795"/>
        <dbReference type="ChEBI" id="CHEBI:77644"/>
        <dbReference type="ChEBI" id="CHEBI:78597"/>
        <dbReference type="ChEBI" id="CHEBI:78599"/>
        <dbReference type="ChEBI" id="CHEBI:78608"/>
        <dbReference type="EC" id="2.3.2.2"/>
    </reaction>
</comment>
<dbReference type="PANTHER" id="PTHR11686:SF62">
    <property type="entry name" value="GLUTATHIONE HYDROLASE"/>
    <property type="match status" value="1"/>
</dbReference>
<dbReference type="InterPro" id="IPR043138">
    <property type="entry name" value="GGT_lsub"/>
</dbReference>
<keyword evidence="9" id="KW-0732">Signal</keyword>
<comment type="pathway">
    <text evidence="3 8">Sulfur metabolism; glutathione metabolism.</text>
</comment>
<evidence type="ECO:0000256" key="9">
    <source>
        <dbReference type="SAM" id="SignalP"/>
    </source>
</evidence>
<feature type="binding site" evidence="7">
    <location>
        <position position="424"/>
    </location>
    <ligand>
        <name>L-glutamate</name>
        <dbReference type="ChEBI" id="CHEBI:29985"/>
    </ligand>
</feature>
<dbReference type="PANTHER" id="PTHR11686">
    <property type="entry name" value="GAMMA GLUTAMYL TRANSPEPTIDASE"/>
    <property type="match status" value="1"/>
</dbReference>
<accession>A0A9P7ZTY2</accession>
<feature type="binding site" evidence="7">
    <location>
        <begin position="400"/>
        <end position="402"/>
    </location>
    <ligand>
        <name>L-glutamate</name>
        <dbReference type="ChEBI" id="CHEBI:29985"/>
    </ligand>
</feature>
<feature type="binding site" evidence="7">
    <location>
        <position position="107"/>
    </location>
    <ligand>
        <name>L-glutamate</name>
        <dbReference type="ChEBI" id="CHEBI:29985"/>
    </ligand>
</feature>
<dbReference type="GO" id="GO:0036374">
    <property type="term" value="F:glutathione hydrolase activity"/>
    <property type="evidence" value="ECO:0007669"/>
    <property type="project" value="UniProtKB-UniRule"/>
</dbReference>
<evidence type="ECO:0000313" key="11">
    <source>
        <dbReference type="Proteomes" id="UP000887229"/>
    </source>
</evidence>
<dbReference type="RefSeq" id="XP_046121507.1">
    <property type="nucleotide sequence ID" value="XM_046259511.1"/>
</dbReference>
<dbReference type="SUPFAM" id="SSF56235">
    <property type="entry name" value="N-terminal nucleophile aminohydrolases (Ntn hydrolases)"/>
    <property type="match status" value="1"/>
</dbReference>
<evidence type="ECO:0000256" key="4">
    <source>
        <dbReference type="ARBA" id="ARBA00009381"/>
    </source>
</evidence>
<gene>
    <name evidence="10" type="ORF">F5Z01DRAFT_397908</name>
</gene>
<comment type="function">
    <text evidence="8">Cleaves the gamma-glutamyl peptide bond of glutathione and glutathione conjugates.</text>
</comment>
<feature type="chain" id="PRO_5040232014" description="Glutathione hydrolase" evidence="9">
    <location>
        <begin position="23"/>
        <end position="572"/>
    </location>
</feature>
<evidence type="ECO:0000256" key="8">
    <source>
        <dbReference type="RuleBase" id="RU368068"/>
    </source>
</evidence>
<keyword evidence="8" id="KW-0012">Acyltransferase</keyword>
<comment type="similarity">
    <text evidence="4">Belongs to the gamma-glutamyltransferase family.</text>
</comment>
<dbReference type="GO" id="GO:0006751">
    <property type="term" value="P:glutathione catabolic process"/>
    <property type="evidence" value="ECO:0007669"/>
    <property type="project" value="UniProtKB-UniRule"/>
</dbReference>
<dbReference type="EMBL" id="MU251245">
    <property type="protein sequence ID" value="KAG9257583.1"/>
    <property type="molecule type" value="Genomic_DNA"/>
</dbReference>
<organism evidence="10 11">
    <name type="scientific">Emericellopsis atlantica</name>
    <dbReference type="NCBI Taxonomy" id="2614577"/>
    <lineage>
        <taxon>Eukaryota</taxon>
        <taxon>Fungi</taxon>
        <taxon>Dikarya</taxon>
        <taxon>Ascomycota</taxon>
        <taxon>Pezizomycotina</taxon>
        <taxon>Sordariomycetes</taxon>
        <taxon>Hypocreomycetidae</taxon>
        <taxon>Hypocreales</taxon>
        <taxon>Bionectriaceae</taxon>
        <taxon>Emericellopsis</taxon>
    </lineage>
</organism>
<evidence type="ECO:0000313" key="10">
    <source>
        <dbReference type="EMBL" id="KAG9257583.1"/>
    </source>
</evidence>
<evidence type="ECO:0000256" key="5">
    <source>
        <dbReference type="ARBA" id="ARBA00047417"/>
    </source>
</evidence>
<evidence type="ECO:0000256" key="6">
    <source>
        <dbReference type="PIRSR" id="PIRSR600101-1"/>
    </source>
</evidence>
<dbReference type="InterPro" id="IPR000101">
    <property type="entry name" value="GGT_peptidase"/>
</dbReference>
<evidence type="ECO:0000256" key="3">
    <source>
        <dbReference type="ARBA" id="ARBA00005115"/>
    </source>
</evidence>
<dbReference type="Proteomes" id="UP000887229">
    <property type="component" value="Unassembled WGS sequence"/>
</dbReference>
<sequence length="572" mass="61753">MKAQRPGQAILAACLFSGLASAIIPPGLSQQYLSSQKDGFKGGVASETRECSEIGRDILAQGGNAVDALVGTTFCVGVIGMYHSGIGGGGFMLVRDADGQYEAIDFRESAPAAAYEDMYQGNVDGSVYGGLSAGVPSELAGLEYAHKKYGSLPWHEVMAGAIHMANDGFKVSPDLIKYSQLATKNQPNFLVEDPIFAEEFAPNGTMLGLGETMTRPRYGRTLELIAEHGSEAFYKGEIAESIIKTIQETNGTMTLEDMANYKVISRKVASASYRGAQLHAVGTPANGAVCLNILKIMEQFDLEDADDMGLTWHRYDEAQRFAYGARLELGDPSFISHMGEMEDDMISTAKAEEIRDLIRDDQTMPVDYYDPKRLYTTDSHGTSHISAADASGMAVSLTTTVNLLFGAQIMDPLSGVIINNEMNDFSIPGVPNEFGFAPSEANFIRPHKRPLSSITPIIASRPDGTLLAVVGAAGGSRIVSSTAQVLWHTIEHNMTLTQALAHPRVHDQLLPNVSLIEYAMDNDTVDALRERGHEIKYTAPVVSSVQGVWRHDNGMFEAAGEPRQKNSAGLTI</sequence>
<dbReference type="EC" id="3.4.19.13" evidence="8"/>
<dbReference type="Gene3D" id="1.10.246.130">
    <property type="match status" value="1"/>
</dbReference>
<dbReference type="FunFam" id="3.60.20.40:FF:000001">
    <property type="entry name" value="Gamma-glutamyltranspeptidase 1"/>
    <property type="match status" value="1"/>
</dbReference>
<keyword evidence="8" id="KW-0378">Hydrolase</keyword>
<dbReference type="AlphaFoldDB" id="A0A9P7ZTY2"/>
<dbReference type="InterPro" id="IPR043137">
    <property type="entry name" value="GGT_ssub_C"/>
</dbReference>
<comment type="caution">
    <text evidence="10">The sequence shown here is derived from an EMBL/GenBank/DDBJ whole genome shotgun (WGS) entry which is preliminary data.</text>
</comment>
<evidence type="ECO:0000256" key="1">
    <source>
        <dbReference type="ARBA" id="ARBA00001049"/>
    </source>
</evidence>